<keyword evidence="3" id="KW-0547">Nucleotide-binding</keyword>
<keyword evidence="1" id="KW-0813">Transport</keyword>
<dbReference type="InterPro" id="IPR012693">
    <property type="entry name" value="ABC_transpr_PhnC"/>
</dbReference>
<sequence>MLTVENASVRYQNAESYALDHVSLTFQRGEFVCILGKTGAGKSTFIRTLNGLQSLTEGDIIYNGRSFQTLDREGLRRQRRSMGMIFQHHQLIPRLTVMQNVYTGLFGSRSTIRNLAGLFNESEKKLAKDVIEQVELLPHLNKRVDLLSGGQRQRVGIARALAQSPDIFLGDEPVASLDPGTANRIFQLIHRLHEERNLLTIINVHDVKLAKRYASRIVALKEGRVVFDDRPEALTEELEDMLYEL</sequence>
<feature type="domain" description="ABC transporter" evidence="8">
    <location>
        <begin position="4"/>
        <end position="245"/>
    </location>
</feature>
<dbReference type="InterPro" id="IPR017871">
    <property type="entry name" value="ABC_transporter-like_CS"/>
</dbReference>
<evidence type="ECO:0000256" key="7">
    <source>
        <dbReference type="ARBA" id="ARBA00023136"/>
    </source>
</evidence>
<accession>A0A845EZ97</accession>
<name>A0A845EZ97_9BACL</name>
<dbReference type="PANTHER" id="PTHR24220">
    <property type="entry name" value="IMPORT ATP-BINDING PROTEIN"/>
    <property type="match status" value="1"/>
</dbReference>
<evidence type="ECO:0000259" key="8">
    <source>
        <dbReference type="PROSITE" id="PS50893"/>
    </source>
</evidence>
<keyword evidence="6" id="KW-1278">Translocase</keyword>
<evidence type="ECO:0000313" key="9">
    <source>
        <dbReference type="EMBL" id="MYL63883.1"/>
    </source>
</evidence>
<evidence type="ECO:0000256" key="1">
    <source>
        <dbReference type="ARBA" id="ARBA00022448"/>
    </source>
</evidence>
<dbReference type="GO" id="GO:0005886">
    <property type="term" value="C:plasma membrane"/>
    <property type="evidence" value="ECO:0007669"/>
    <property type="project" value="TreeGrafter"/>
</dbReference>
<dbReference type="InterPro" id="IPR015854">
    <property type="entry name" value="ABC_transpr_LolD-like"/>
</dbReference>
<dbReference type="GO" id="GO:0015416">
    <property type="term" value="F:ABC-type phosphonate transporter activity"/>
    <property type="evidence" value="ECO:0007669"/>
    <property type="project" value="InterPro"/>
</dbReference>
<dbReference type="GO" id="GO:0016887">
    <property type="term" value="F:ATP hydrolysis activity"/>
    <property type="evidence" value="ECO:0007669"/>
    <property type="project" value="InterPro"/>
</dbReference>
<evidence type="ECO:0000313" key="10">
    <source>
        <dbReference type="Proteomes" id="UP000447833"/>
    </source>
</evidence>
<evidence type="ECO:0000256" key="5">
    <source>
        <dbReference type="ARBA" id="ARBA00022885"/>
    </source>
</evidence>
<evidence type="ECO:0000256" key="3">
    <source>
        <dbReference type="ARBA" id="ARBA00022741"/>
    </source>
</evidence>
<dbReference type="InterPro" id="IPR027417">
    <property type="entry name" value="P-loop_NTPase"/>
</dbReference>
<dbReference type="Proteomes" id="UP000447833">
    <property type="component" value="Unassembled WGS sequence"/>
</dbReference>
<dbReference type="EMBL" id="WMEY01000003">
    <property type="protein sequence ID" value="MYL63883.1"/>
    <property type="molecule type" value="Genomic_DNA"/>
</dbReference>
<reference evidence="9 10" key="1">
    <citation type="submission" date="2019-11" db="EMBL/GenBank/DDBJ databases">
        <title>Genome sequences of 17 halophilic strains isolated from different environments.</title>
        <authorList>
            <person name="Furrow R.E."/>
        </authorList>
    </citation>
    <scope>NUCLEOTIDE SEQUENCE [LARGE SCALE GENOMIC DNA]</scope>
    <source>
        <strain evidence="9 10">22506_14_FS</strain>
    </source>
</reference>
<dbReference type="CDD" id="cd03256">
    <property type="entry name" value="ABC_PhnC_transporter"/>
    <property type="match status" value="1"/>
</dbReference>
<dbReference type="Pfam" id="PF00005">
    <property type="entry name" value="ABC_tran"/>
    <property type="match status" value="1"/>
</dbReference>
<dbReference type="SMART" id="SM00382">
    <property type="entry name" value="AAA"/>
    <property type="match status" value="1"/>
</dbReference>
<keyword evidence="5" id="KW-0918">Phosphonate transport</keyword>
<dbReference type="PROSITE" id="PS50893">
    <property type="entry name" value="ABC_TRANSPORTER_2"/>
    <property type="match status" value="1"/>
</dbReference>
<dbReference type="SUPFAM" id="SSF52540">
    <property type="entry name" value="P-loop containing nucleoside triphosphate hydrolases"/>
    <property type="match status" value="1"/>
</dbReference>
<dbReference type="PANTHER" id="PTHR24220:SF614">
    <property type="entry name" value="ABC TRANSPORTER ATP-BINDING PROTEIN SSO1893-RELATED"/>
    <property type="match status" value="1"/>
</dbReference>
<evidence type="ECO:0000256" key="2">
    <source>
        <dbReference type="ARBA" id="ARBA00022475"/>
    </source>
</evidence>
<protein>
    <submittedName>
        <fullName evidence="9">Phosphonate ABC transporter ATP-binding protein</fullName>
    </submittedName>
</protein>
<dbReference type="NCBIfam" id="TIGR02315">
    <property type="entry name" value="ABC_phnC"/>
    <property type="match status" value="1"/>
</dbReference>
<dbReference type="InterPro" id="IPR003593">
    <property type="entry name" value="AAA+_ATPase"/>
</dbReference>
<keyword evidence="4 9" id="KW-0067">ATP-binding</keyword>
<gene>
    <name evidence="9" type="primary">phnC</name>
    <name evidence="9" type="ORF">GLW07_11000</name>
</gene>
<dbReference type="AlphaFoldDB" id="A0A845EZ97"/>
<dbReference type="Gene3D" id="3.40.50.300">
    <property type="entry name" value="P-loop containing nucleotide triphosphate hydrolases"/>
    <property type="match status" value="1"/>
</dbReference>
<dbReference type="InterPro" id="IPR003439">
    <property type="entry name" value="ABC_transporter-like_ATP-bd"/>
</dbReference>
<comment type="caution">
    <text evidence="9">The sequence shown here is derived from an EMBL/GenBank/DDBJ whole genome shotgun (WGS) entry which is preliminary data.</text>
</comment>
<dbReference type="GO" id="GO:0005524">
    <property type="term" value="F:ATP binding"/>
    <property type="evidence" value="ECO:0007669"/>
    <property type="project" value="UniProtKB-KW"/>
</dbReference>
<evidence type="ECO:0000256" key="6">
    <source>
        <dbReference type="ARBA" id="ARBA00022967"/>
    </source>
</evidence>
<keyword evidence="2" id="KW-1003">Cell membrane</keyword>
<dbReference type="PROSITE" id="PS00211">
    <property type="entry name" value="ABC_TRANSPORTER_1"/>
    <property type="match status" value="1"/>
</dbReference>
<evidence type="ECO:0000256" key="4">
    <source>
        <dbReference type="ARBA" id="ARBA00022840"/>
    </source>
</evidence>
<organism evidence="9 10">
    <name type="scientific">Guptibacillus hwajinpoensis</name>
    <dbReference type="NCBI Taxonomy" id="208199"/>
    <lineage>
        <taxon>Bacteria</taxon>
        <taxon>Bacillati</taxon>
        <taxon>Bacillota</taxon>
        <taxon>Bacilli</taxon>
        <taxon>Bacillales</taxon>
        <taxon>Guptibacillaceae</taxon>
        <taxon>Guptibacillus</taxon>
    </lineage>
</organism>
<proteinExistence type="predicted"/>
<keyword evidence="7" id="KW-0472">Membrane</keyword>